<dbReference type="SUPFAM" id="SSF52242">
    <property type="entry name" value="Cobalamin (vitamin B12)-binding domain"/>
    <property type="match status" value="1"/>
</dbReference>
<feature type="region of interest" description="Disordered" evidence="7">
    <location>
        <begin position="72"/>
        <end position="95"/>
    </location>
</feature>
<feature type="domain" description="Methylmalonyl-CoA mutase alpha/beta chain catalytic" evidence="8">
    <location>
        <begin position="55"/>
        <end position="470"/>
    </location>
</feature>
<evidence type="ECO:0000256" key="6">
    <source>
        <dbReference type="ARBA" id="ARBA00023285"/>
    </source>
</evidence>
<organism evidence="9 10">
    <name type="scientific">Nocardiopsis mangrovi</name>
    <dbReference type="NCBI Taxonomy" id="1179818"/>
    <lineage>
        <taxon>Bacteria</taxon>
        <taxon>Bacillati</taxon>
        <taxon>Actinomycetota</taxon>
        <taxon>Actinomycetes</taxon>
        <taxon>Streptosporangiales</taxon>
        <taxon>Nocardiopsidaceae</taxon>
        <taxon>Nocardiopsis</taxon>
    </lineage>
</organism>
<dbReference type="InterPro" id="IPR036724">
    <property type="entry name" value="Cobalamin-bd_sf"/>
</dbReference>
<comment type="caution">
    <text evidence="9">The sequence shown here is derived from an EMBL/GenBank/DDBJ whole genome shotgun (WGS) entry which is preliminary data.</text>
</comment>
<evidence type="ECO:0000313" key="10">
    <source>
        <dbReference type="Proteomes" id="UP001595923"/>
    </source>
</evidence>
<comment type="subunit">
    <text evidence="3">Heterodimer of an alpha and a beta chain.</text>
</comment>
<dbReference type="PANTHER" id="PTHR48101">
    <property type="entry name" value="METHYLMALONYL-COA MUTASE, MITOCHONDRIAL-RELATED"/>
    <property type="match status" value="1"/>
</dbReference>
<evidence type="ECO:0000256" key="2">
    <source>
        <dbReference type="ARBA" id="ARBA00008465"/>
    </source>
</evidence>
<proteinExistence type="inferred from homology"/>
<dbReference type="RefSeq" id="WP_378579870.1">
    <property type="nucleotide sequence ID" value="NZ_JBHSFQ010000043.1"/>
</dbReference>
<dbReference type="PANTHER" id="PTHR48101:SF4">
    <property type="entry name" value="METHYLMALONYL-COA MUTASE, MITOCHONDRIAL"/>
    <property type="match status" value="1"/>
</dbReference>
<evidence type="ECO:0000313" key="9">
    <source>
        <dbReference type="EMBL" id="MFC4565670.1"/>
    </source>
</evidence>
<evidence type="ECO:0000256" key="7">
    <source>
        <dbReference type="SAM" id="MobiDB-lite"/>
    </source>
</evidence>
<evidence type="ECO:0000256" key="4">
    <source>
        <dbReference type="ARBA" id="ARBA00022628"/>
    </source>
</evidence>
<dbReference type="Proteomes" id="UP001595923">
    <property type="component" value="Unassembled WGS sequence"/>
</dbReference>
<evidence type="ECO:0000256" key="5">
    <source>
        <dbReference type="ARBA" id="ARBA00023235"/>
    </source>
</evidence>
<dbReference type="Pfam" id="PF01642">
    <property type="entry name" value="MM_CoA_mutase"/>
    <property type="match status" value="1"/>
</dbReference>
<dbReference type="InterPro" id="IPR016176">
    <property type="entry name" value="Cbl-dep_enz_cat"/>
</dbReference>
<name>A0ABV9E3A5_9ACTN</name>
<dbReference type="Gene3D" id="3.40.50.280">
    <property type="entry name" value="Cobalamin-binding domain"/>
    <property type="match status" value="1"/>
</dbReference>
<dbReference type="EMBL" id="JBHSFQ010000043">
    <property type="protein sequence ID" value="MFC4565670.1"/>
    <property type="molecule type" value="Genomic_DNA"/>
</dbReference>
<reference evidence="10" key="1">
    <citation type="journal article" date="2019" name="Int. J. Syst. Evol. Microbiol.">
        <title>The Global Catalogue of Microorganisms (GCM) 10K type strain sequencing project: providing services to taxonomists for standard genome sequencing and annotation.</title>
        <authorList>
            <consortium name="The Broad Institute Genomics Platform"/>
            <consortium name="The Broad Institute Genome Sequencing Center for Infectious Disease"/>
            <person name="Wu L."/>
            <person name="Ma J."/>
        </authorList>
    </citation>
    <scope>NUCLEOTIDE SEQUENCE [LARGE SCALE GENOMIC DNA]</scope>
    <source>
        <strain evidence="10">XZYJ18</strain>
    </source>
</reference>
<dbReference type="SUPFAM" id="SSF51703">
    <property type="entry name" value="Cobalamin (vitamin B12)-dependent enzymes"/>
    <property type="match status" value="1"/>
</dbReference>
<evidence type="ECO:0000259" key="8">
    <source>
        <dbReference type="Pfam" id="PF01642"/>
    </source>
</evidence>
<comment type="similarity">
    <text evidence="2">Belongs to the methylmalonyl-CoA mutase family.</text>
</comment>
<comment type="cofactor">
    <cofactor evidence="1">
        <name>adenosylcob(III)alamin</name>
        <dbReference type="ChEBI" id="CHEBI:18408"/>
    </cofactor>
</comment>
<accession>A0ABV9E3A5</accession>
<sequence length="644" mass="65419">MGTTENGAEPLSLGAEFPQATREHWRELVAGVLRKSAAEAGAADPDPERALSAVTYDGIEIAPLYTAADAAPGGGDLDSGHPGLPPFTRGGRPEGAVAAGWDVRQRHAGPDPATARRTILADLENGATSIWLAVGAGGVPAAAIGDVLADVHLDLAPVHLDLTAVGPALAPAAEHAAAAGALLRAWADRGLPDAAVTGGLGIDPLTSAARTGTPADLAAVREAAASYAARHPELRLATADATPYHDAGGSEAQELGAAMAAGAAYLRALTEAGLDLADAAARLEFRFSATADQFLTIAKLRAARAMWARVAEACGLPPEQRGMRQHAVTSAAMMTRRDPYVNILRTTLACFAAGAGGADAVTVRPFDDALGLPDGLARRIARNTQTLLLDEAHLARVIDPAGGSYFVERATADLYAAGWAFFQELEAAGGMAAALSSGLVAERVNEVWHRRRDAIARRADPLTGVSEFPDLDDAVPAASAPAAGGASGTAQAALPRRRYAQEFEALRDRSDAHLAATGARPRVFLATLGPVAAHTARAAFAGNLLRAGGIEPLGGGTAAGADEAAAAFRGSGARIACLCASDAVYGEQAADAVAGLKAAGAERVLMAGPPAPAYRDAGVDDFCSAGSDALALLTDLHDTLGVAQ</sequence>
<dbReference type="CDD" id="cd03677">
    <property type="entry name" value="MM_CoA_mutase_beta"/>
    <property type="match status" value="1"/>
</dbReference>
<evidence type="ECO:0000256" key="1">
    <source>
        <dbReference type="ARBA" id="ARBA00001922"/>
    </source>
</evidence>
<keyword evidence="5" id="KW-0413">Isomerase</keyword>
<keyword evidence="4" id="KW-0846">Cobalamin</keyword>
<dbReference type="InterPro" id="IPR006099">
    <property type="entry name" value="MeMalonylCoA_mutase_a/b_cat"/>
</dbReference>
<evidence type="ECO:0000256" key="3">
    <source>
        <dbReference type="ARBA" id="ARBA00011870"/>
    </source>
</evidence>
<keyword evidence="10" id="KW-1185">Reference proteome</keyword>
<keyword evidence="6" id="KW-0170">Cobalt</keyword>
<gene>
    <name evidence="9" type="ORF">ACFO4E_27750</name>
</gene>
<protein>
    <submittedName>
        <fullName evidence="9">Methylmalonyl-CoA mutase family protein</fullName>
    </submittedName>
</protein>
<dbReference type="Gene3D" id="3.20.20.240">
    <property type="entry name" value="Methylmalonyl-CoA mutase"/>
    <property type="match status" value="1"/>
</dbReference>